<comment type="caution">
    <text evidence="2">The sequence shown here is derived from an EMBL/GenBank/DDBJ whole genome shotgun (WGS) entry which is preliminary data.</text>
</comment>
<evidence type="ECO:0000313" key="2">
    <source>
        <dbReference type="EMBL" id="KAJ4394458.1"/>
    </source>
</evidence>
<reference evidence="2" key="1">
    <citation type="submission" date="2022-10" db="EMBL/GenBank/DDBJ databases">
        <title>Tapping the CABI collections for fungal endophytes: first genome assemblies for Collariella, Neodidymelliopsis, Ascochyta clinopodiicola, Didymella pomorum, Didymosphaeria variabile, Neocosmospora piperis and Neocucurbitaria cava.</title>
        <authorList>
            <person name="Hill R."/>
        </authorList>
    </citation>
    <scope>NUCLEOTIDE SEQUENCE</scope>
    <source>
        <strain evidence="2">IMI 355082</strain>
    </source>
</reference>
<organism evidence="2 3">
    <name type="scientific">Gnomoniopsis smithogilvyi</name>
    <dbReference type="NCBI Taxonomy" id="1191159"/>
    <lineage>
        <taxon>Eukaryota</taxon>
        <taxon>Fungi</taxon>
        <taxon>Dikarya</taxon>
        <taxon>Ascomycota</taxon>
        <taxon>Pezizomycotina</taxon>
        <taxon>Sordariomycetes</taxon>
        <taxon>Sordariomycetidae</taxon>
        <taxon>Diaporthales</taxon>
        <taxon>Gnomoniaceae</taxon>
        <taxon>Gnomoniopsis</taxon>
    </lineage>
</organism>
<accession>A0A9W8YZN8</accession>
<name>A0A9W8YZN8_9PEZI</name>
<protein>
    <submittedName>
        <fullName evidence="2">Uncharacterized protein</fullName>
    </submittedName>
</protein>
<feature type="compositionally biased region" description="Low complexity" evidence="1">
    <location>
        <begin position="651"/>
        <end position="663"/>
    </location>
</feature>
<sequence>MAMEAFSQTASTVTDYQLHKLHPEVRMGRARSSRSSLSSSKRPDWLPCQRDQPLLTQPLNVRFIKLHKSQDWFLALAYELHERDSTQGRLLAKTYLFLRDFIPGGLSGPYAHISGNELLRILMSHPGEISLSRHKVAKEAESAFAELGRWMQKGANWKQASKVARSEGLARAPGLFSPAAMLALLIIAYPDSKFKDKIASLRIDWMVERRSSLCVKEGYWNGLEAANLQDVFLPETSHQAEESKLSLDYDRLFGQDFQQYRADLRPCLPTWAQHLSLEGSPDLSDMDAVEDLASDSDNDAQEDGKSNGTGHSDRAASTLASDDTPPVEELRHLLLSRQKAARSLSPLEAWVMGKVFDDNNQGYAAWCNFWAQRMNNTDSYEEQLLVRSLFLQSLQRVQAIAQSEAFQGFTEAYMLLDQAGAESFMVPEDVGNDGDDRSLQDAVPYTTWTDIYSRFLQLVQVVHEESQTEGTDRLAERLRNQQCTFFHQLSTDPLRSDHLKNVLALDRLAFQVLVEMMESDKQAAPVDALLDTQWIVRLKLTNWQQRSLLAGANRASVLTDFQRKLFQQEPLPGQSEFVDYSQVLPLPLRRADTQSLDATGNRILRQLFGELETPADERGAPLVSPIESLAITPPHSSTSLDIAEKGSGTQSRSRTPVPTSSRSKSTEIPMPVVQAPNPNGLFTKAAGRAFVNRTSASTSAQITAPAHSRVSSSVADARADGSPTPGSKTGLFAKAAGRVCKRAHSPDHTQSSKVPRLSDMTEDDFRLMLRDEIQIELAAEREQFKADFNDGKVRFEASLKSDLAADRASVVADLRAEHAEASIRVTADLKTELAAERQYQRTDAALAATAATERFNGLRSDLTERFDWLRASYDEIKSSSETTCKSTSNLDQRVADMQEEMIAISSQIGLVAGKLDEFTSLGPPKIIGEDGF</sequence>
<keyword evidence="3" id="KW-1185">Reference proteome</keyword>
<dbReference type="AlphaFoldDB" id="A0A9W8YZN8"/>
<dbReference type="OrthoDB" id="4775418at2759"/>
<dbReference type="EMBL" id="JAPEVB010000002">
    <property type="protein sequence ID" value="KAJ4394458.1"/>
    <property type="molecule type" value="Genomic_DNA"/>
</dbReference>
<feature type="compositionally biased region" description="Low complexity" evidence="1">
    <location>
        <begin position="706"/>
        <end position="716"/>
    </location>
</feature>
<proteinExistence type="predicted"/>
<feature type="region of interest" description="Disordered" evidence="1">
    <location>
        <begin position="700"/>
        <end position="730"/>
    </location>
</feature>
<feature type="region of interest" description="Disordered" evidence="1">
    <location>
        <begin position="294"/>
        <end position="324"/>
    </location>
</feature>
<evidence type="ECO:0000256" key="1">
    <source>
        <dbReference type="SAM" id="MobiDB-lite"/>
    </source>
</evidence>
<gene>
    <name evidence="2" type="ORF">N0V93_003676</name>
</gene>
<evidence type="ECO:0000313" key="3">
    <source>
        <dbReference type="Proteomes" id="UP001140453"/>
    </source>
</evidence>
<feature type="region of interest" description="Disordered" evidence="1">
    <location>
        <begin position="630"/>
        <end position="677"/>
    </location>
</feature>
<dbReference type="Proteomes" id="UP001140453">
    <property type="component" value="Unassembled WGS sequence"/>
</dbReference>